<dbReference type="Pfam" id="PF25876">
    <property type="entry name" value="HH_MFP_RND"/>
    <property type="match status" value="1"/>
</dbReference>
<evidence type="ECO:0000313" key="9">
    <source>
        <dbReference type="EMBL" id="OWK43451.1"/>
    </source>
</evidence>
<comment type="subcellular location">
    <subcellularLocation>
        <location evidence="1">Cell envelope</location>
    </subcellularLocation>
</comment>
<feature type="domain" description="Multidrug resistance protein MdtA-like alpha-helical hairpin" evidence="5">
    <location>
        <begin position="91"/>
        <end position="159"/>
    </location>
</feature>
<dbReference type="FunFam" id="2.40.420.20:FF:000001">
    <property type="entry name" value="Efflux RND transporter periplasmic adaptor subunit"/>
    <property type="match status" value="1"/>
</dbReference>
<protein>
    <submittedName>
        <fullName evidence="9">Putative RND efflux membrane fusion protein</fullName>
    </submittedName>
</protein>
<feature type="domain" description="Multidrug resistance protein MdtA-like barrel-sandwich hybrid" evidence="6">
    <location>
        <begin position="52"/>
        <end position="188"/>
    </location>
</feature>
<feature type="compositionally biased region" description="Gly residues" evidence="4">
    <location>
        <begin position="1"/>
        <end position="11"/>
    </location>
</feature>
<dbReference type="PANTHER" id="PTHR30158">
    <property type="entry name" value="ACRA/E-RELATED COMPONENT OF DRUG EFFLUX TRANSPORTER"/>
    <property type="match status" value="1"/>
</dbReference>
<reference evidence="10" key="1">
    <citation type="submission" date="2017-06" db="EMBL/GenBank/DDBJ databases">
        <title>Genome analysis of Fimbriiglobus ruber SP5, the first member of the order Planctomycetales with confirmed chitinolytic capability.</title>
        <authorList>
            <person name="Ravin N.V."/>
            <person name="Rakitin A.L."/>
            <person name="Ivanova A.A."/>
            <person name="Beletsky A.V."/>
            <person name="Kulichevskaya I.S."/>
            <person name="Mardanov A.V."/>
            <person name="Dedysh S.N."/>
        </authorList>
    </citation>
    <scope>NUCLEOTIDE SEQUENCE [LARGE SCALE GENOMIC DNA]</scope>
    <source>
        <strain evidence="10">SP5</strain>
    </source>
</reference>
<evidence type="ECO:0000259" key="7">
    <source>
        <dbReference type="Pfam" id="PF25944"/>
    </source>
</evidence>
<dbReference type="Proteomes" id="UP000214646">
    <property type="component" value="Unassembled WGS sequence"/>
</dbReference>
<dbReference type="AlphaFoldDB" id="A0A225DQ87"/>
<dbReference type="GO" id="GO:0005886">
    <property type="term" value="C:plasma membrane"/>
    <property type="evidence" value="ECO:0007669"/>
    <property type="project" value="TreeGrafter"/>
</dbReference>
<dbReference type="NCBIfam" id="TIGR01730">
    <property type="entry name" value="RND_mfp"/>
    <property type="match status" value="1"/>
</dbReference>
<feature type="domain" description="Multidrug resistance protein MdtA-like beta-barrel" evidence="7">
    <location>
        <begin position="275"/>
        <end position="332"/>
    </location>
</feature>
<feature type="region of interest" description="Disordered" evidence="4">
    <location>
        <begin position="218"/>
        <end position="262"/>
    </location>
</feature>
<dbReference type="GO" id="GO:0046677">
    <property type="term" value="P:response to antibiotic"/>
    <property type="evidence" value="ECO:0007669"/>
    <property type="project" value="TreeGrafter"/>
</dbReference>
<evidence type="ECO:0000256" key="3">
    <source>
        <dbReference type="SAM" id="Coils"/>
    </source>
</evidence>
<proteinExistence type="inferred from homology"/>
<evidence type="ECO:0000259" key="8">
    <source>
        <dbReference type="Pfam" id="PF25967"/>
    </source>
</evidence>
<dbReference type="GO" id="GO:0022857">
    <property type="term" value="F:transmembrane transporter activity"/>
    <property type="evidence" value="ECO:0007669"/>
    <property type="project" value="InterPro"/>
</dbReference>
<dbReference type="Pfam" id="PF25944">
    <property type="entry name" value="Beta-barrel_RND"/>
    <property type="match status" value="1"/>
</dbReference>
<dbReference type="Gene3D" id="2.40.30.170">
    <property type="match status" value="2"/>
</dbReference>
<dbReference type="Gene3D" id="2.40.420.20">
    <property type="match status" value="1"/>
</dbReference>
<dbReference type="InterPro" id="IPR058625">
    <property type="entry name" value="MdtA-like_BSH"/>
</dbReference>
<dbReference type="GO" id="GO:0030313">
    <property type="term" value="C:cell envelope"/>
    <property type="evidence" value="ECO:0007669"/>
    <property type="project" value="UniProtKB-SubCell"/>
</dbReference>
<dbReference type="EMBL" id="NIDE01000004">
    <property type="protein sequence ID" value="OWK43451.1"/>
    <property type="molecule type" value="Genomic_DNA"/>
</dbReference>
<feature type="region of interest" description="Disordered" evidence="4">
    <location>
        <begin position="402"/>
        <end position="452"/>
    </location>
</feature>
<evidence type="ECO:0000256" key="1">
    <source>
        <dbReference type="ARBA" id="ARBA00004196"/>
    </source>
</evidence>
<accession>A0A225DQ87</accession>
<dbReference type="InterPro" id="IPR058626">
    <property type="entry name" value="MdtA-like_b-barrel"/>
</dbReference>
<name>A0A225DQ87_9BACT</name>
<dbReference type="OrthoDB" id="9816569at2"/>
<dbReference type="PANTHER" id="PTHR30158:SF10">
    <property type="entry name" value="CATION EFFLUX PUMP"/>
    <property type="match status" value="1"/>
</dbReference>
<comment type="similarity">
    <text evidence="2">Belongs to the membrane fusion protein (MFP) (TC 8.A.1) family.</text>
</comment>
<gene>
    <name evidence="9" type="ORF">FRUB_03050</name>
</gene>
<evidence type="ECO:0000256" key="4">
    <source>
        <dbReference type="SAM" id="MobiDB-lite"/>
    </source>
</evidence>
<feature type="domain" description="Multidrug resistance protein MdtA-like C-terminal permuted SH3" evidence="8">
    <location>
        <begin position="337"/>
        <end position="397"/>
    </location>
</feature>
<sequence length="452" mass="48081">MGGLAAGGSGGCQKKANTVPPSDPPTVPVSKPVKRSVTDFVDYTGRTDGVQSVSVRARVTGYLTQMPFEEGAEVKKGDLLFEIDPRPYKAQLDQAEGQLALVKSQLKLAQVTYDRYLALKSSISAQELDQYKATVDQAVAQVEATKASLDMYKLNLEFTKVTAPIDGRVSRYYYTLGNLVTQDQTLLTTIVSMDPMYAYFDVEERTFQKLVKGINRSQTKTLNPAPAPAPKKTQVSADLAKPDAATGTGGAPGAAPPVPPAVAGTTTGVTVLMGLEGEEGYPHKGRLNFVNNQVNPSTGTVAVRALFDNPRPAGGSHSLIPGMFARIRMPLGEAHEALLVIDRAIGSDQGLKFVYVVDSENKVQYRRITTGALQDDGLRAVESGLNPDDQVVVGGIQQLRPKVEVKAEPSPMPTLNTGEAPTPSRKKPQPPAPGTETPKGPGGGKKKDKGGN</sequence>
<dbReference type="InterPro" id="IPR058624">
    <property type="entry name" value="MdtA-like_HH"/>
</dbReference>
<organism evidence="9 10">
    <name type="scientific">Fimbriiglobus ruber</name>
    <dbReference type="NCBI Taxonomy" id="1908690"/>
    <lineage>
        <taxon>Bacteria</taxon>
        <taxon>Pseudomonadati</taxon>
        <taxon>Planctomycetota</taxon>
        <taxon>Planctomycetia</taxon>
        <taxon>Gemmatales</taxon>
        <taxon>Gemmataceae</taxon>
        <taxon>Fimbriiglobus</taxon>
    </lineage>
</organism>
<keyword evidence="10" id="KW-1185">Reference proteome</keyword>
<dbReference type="InterPro" id="IPR058627">
    <property type="entry name" value="MdtA-like_C"/>
</dbReference>
<keyword evidence="3" id="KW-0175">Coiled coil</keyword>
<dbReference type="Gene3D" id="2.40.50.100">
    <property type="match status" value="1"/>
</dbReference>
<evidence type="ECO:0000313" key="10">
    <source>
        <dbReference type="Proteomes" id="UP000214646"/>
    </source>
</evidence>
<evidence type="ECO:0000259" key="5">
    <source>
        <dbReference type="Pfam" id="PF25876"/>
    </source>
</evidence>
<evidence type="ECO:0000259" key="6">
    <source>
        <dbReference type="Pfam" id="PF25917"/>
    </source>
</evidence>
<feature type="region of interest" description="Disordered" evidence="4">
    <location>
        <begin position="1"/>
        <end position="33"/>
    </location>
</feature>
<dbReference type="Pfam" id="PF25967">
    <property type="entry name" value="RND-MFP_C"/>
    <property type="match status" value="1"/>
</dbReference>
<evidence type="ECO:0000256" key="2">
    <source>
        <dbReference type="ARBA" id="ARBA00009477"/>
    </source>
</evidence>
<comment type="caution">
    <text evidence="9">The sequence shown here is derived from an EMBL/GenBank/DDBJ whole genome shotgun (WGS) entry which is preliminary data.</text>
</comment>
<dbReference type="SUPFAM" id="SSF111369">
    <property type="entry name" value="HlyD-like secretion proteins"/>
    <property type="match status" value="2"/>
</dbReference>
<dbReference type="Gene3D" id="1.10.287.470">
    <property type="entry name" value="Helix hairpin bin"/>
    <property type="match status" value="1"/>
</dbReference>
<feature type="coiled-coil region" evidence="3">
    <location>
        <begin position="92"/>
        <end position="148"/>
    </location>
</feature>
<dbReference type="Pfam" id="PF25917">
    <property type="entry name" value="BSH_RND"/>
    <property type="match status" value="1"/>
</dbReference>
<dbReference type="InterPro" id="IPR006143">
    <property type="entry name" value="RND_pump_MFP"/>
</dbReference>